<dbReference type="NCBIfam" id="TIGR00254">
    <property type="entry name" value="GGDEF"/>
    <property type="match status" value="1"/>
</dbReference>
<dbReference type="PANTHER" id="PTHR45138:SF9">
    <property type="entry name" value="DIGUANYLATE CYCLASE DGCM-RELATED"/>
    <property type="match status" value="1"/>
</dbReference>
<dbReference type="Proteomes" id="UP000274139">
    <property type="component" value="Unassembled WGS sequence"/>
</dbReference>
<dbReference type="SMART" id="SM00267">
    <property type="entry name" value="GGDEF"/>
    <property type="match status" value="1"/>
</dbReference>
<keyword evidence="3" id="KW-1133">Transmembrane helix</keyword>
<keyword evidence="6" id="KW-1185">Reference proteome</keyword>
<evidence type="ECO:0000256" key="1">
    <source>
        <dbReference type="ARBA" id="ARBA00012528"/>
    </source>
</evidence>
<evidence type="ECO:0000259" key="4">
    <source>
        <dbReference type="PROSITE" id="PS50887"/>
    </source>
</evidence>
<feature type="transmembrane region" description="Helical" evidence="3">
    <location>
        <begin position="115"/>
        <end position="142"/>
    </location>
</feature>
<dbReference type="EMBL" id="RFAR01000070">
    <property type="protein sequence ID" value="RMC94137.1"/>
    <property type="molecule type" value="Genomic_DNA"/>
</dbReference>
<gene>
    <name evidence="5" type="ORF">EAY64_16130</name>
</gene>
<evidence type="ECO:0000313" key="6">
    <source>
        <dbReference type="Proteomes" id="UP000274139"/>
    </source>
</evidence>
<dbReference type="PANTHER" id="PTHR45138">
    <property type="entry name" value="REGULATORY COMPONENTS OF SENSORY TRANSDUCTION SYSTEM"/>
    <property type="match status" value="1"/>
</dbReference>
<dbReference type="Gene3D" id="3.30.70.270">
    <property type="match status" value="1"/>
</dbReference>
<evidence type="ECO:0000313" key="5">
    <source>
        <dbReference type="EMBL" id="RMC94137.1"/>
    </source>
</evidence>
<dbReference type="FunFam" id="3.30.70.270:FF:000001">
    <property type="entry name" value="Diguanylate cyclase domain protein"/>
    <property type="match status" value="1"/>
</dbReference>
<feature type="transmembrane region" description="Helical" evidence="3">
    <location>
        <begin position="53"/>
        <end position="72"/>
    </location>
</feature>
<dbReference type="SUPFAM" id="SSF55073">
    <property type="entry name" value="Nucleotide cyclase"/>
    <property type="match status" value="1"/>
</dbReference>
<comment type="caution">
    <text evidence="5">The sequence shown here is derived from an EMBL/GenBank/DDBJ whole genome shotgun (WGS) entry which is preliminary data.</text>
</comment>
<dbReference type="RefSeq" id="WP_103525765.1">
    <property type="nucleotide sequence ID" value="NZ_JAIZDC010000001.1"/>
</dbReference>
<feature type="domain" description="GGDEF" evidence="4">
    <location>
        <begin position="247"/>
        <end position="378"/>
    </location>
</feature>
<reference evidence="5 6" key="1">
    <citation type="submission" date="2018-10" db="EMBL/GenBank/DDBJ databases">
        <title>Draft genome sequence of Aquitalea MWU14-2217 isolated from a wild cranberry bog in Provincetown, Massachusetts.</title>
        <authorList>
            <person name="Ebadzadsahrai G."/>
            <person name="Soby S."/>
        </authorList>
    </citation>
    <scope>NUCLEOTIDE SEQUENCE [LARGE SCALE GENOMIC DNA]</scope>
    <source>
        <strain evidence="5 6">MWU14-2217</strain>
    </source>
</reference>
<dbReference type="InterPro" id="IPR000160">
    <property type="entry name" value="GGDEF_dom"/>
</dbReference>
<accession>A0A454JF54</accession>
<dbReference type="Pfam" id="PF00990">
    <property type="entry name" value="GGDEF"/>
    <property type="match status" value="1"/>
</dbReference>
<keyword evidence="3" id="KW-0472">Membrane</keyword>
<name>A0A454JF54_9NEIS</name>
<organism evidence="5 6">
    <name type="scientific">Aquitalea palustris</name>
    <dbReference type="NCBI Taxonomy" id="2480983"/>
    <lineage>
        <taxon>Bacteria</taxon>
        <taxon>Pseudomonadati</taxon>
        <taxon>Pseudomonadota</taxon>
        <taxon>Betaproteobacteria</taxon>
        <taxon>Neisseriales</taxon>
        <taxon>Chromobacteriaceae</taxon>
        <taxon>Aquitalea</taxon>
    </lineage>
</organism>
<evidence type="ECO:0000256" key="3">
    <source>
        <dbReference type="SAM" id="Phobius"/>
    </source>
</evidence>
<dbReference type="CDD" id="cd01949">
    <property type="entry name" value="GGDEF"/>
    <property type="match status" value="1"/>
</dbReference>
<dbReference type="GO" id="GO:0052621">
    <property type="term" value="F:diguanylate cyclase activity"/>
    <property type="evidence" value="ECO:0007669"/>
    <property type="project" value="UniProtKB-EC"/>
</dbReference>
<dbReference type="AlphaFoldDB" id="A0A454JF54"/>
<proteinExistence type="predicted"/>
<dbReference type="InterPro" id="IPR029787">
    <property type="entry name" value="Nucleotide_cyclase"/>
</dbReference>
<protein>
    <recommendedName>
        <fullName evidence="1">diguanylate cyclase</fullName>
        <ecNumber evidence="1">2.7.7.65</ecNumber>
    </recommendedName>
</protein>
<dbReference type="PROSITE" id="PS50887">
    <property type="entry name" value="GGDEF"/>
    <property type="match status" value="1"/>
</dbReference>
<dbReference type="OrthoDB" id="9813903at2"/>
<keyword evidence="3" id="KW-0812">Transmembrane</keyword>
<dbReference type="EC" id="2.7.7.65" evidence="1"/>
<evidence type="ECO:0000256" key="2">
    <source>
        <dbReference type="ARBA" id="ARBA00034247"/>
    </source>
</evidence>
<dbReference type="InterPro" id="IPR050469">
    <property type="entry name" value="Diguanylate_Cyclase"/>
</dbReference>
<comment type="catalytic activity">
    <reaction evidence="2">
        <text>2 GTP = 3',3'-c-di-GMP + 2 diphosphate</text>
        <dbReference type="Rhea" id="RHEA:24898"/>
        <dbReference type="ChEBI" id="CHEBI:33019"/>
        <dbReference type="ChEBI" id="CHEBI:37565"/>
        <dbReference type="ChEBI" id="CHEBI:58805"/>
        <dbReference type="EC" id="2.7.7.65"/>
    </reaction>
</comment>
<sequence length="390" mass="43721">MNKSIYKKSAHEDAANKALNQCVESLQQTLFLTPLGWGLVIWLCHDYTPAPNISTWVLIFFAEWLVAHAVILHIKSSQLSNKRIIFLLNAICAADGLAWGAIVPLLFLYNQLIDSWLVVVLCGVAAINAPVYVTCMSAFRFFASGLWLLSVPPALLWGAKIFAASEFSVGFTIYLLILHYNLNVLSTKVILGIKLQLENNNFARELAESLKQVEILANNDALTNLANRRSLNAMLINTQQKKDHDLENSCLIMFDIDFFKKVNDVYGHAIGDKVLFHFGQRVQLKLRSSDVLSRYGGEEFIAILPGTDLKTALEIAERIRIDIEQHELISAPAISITVSIGVSAFEQNESIDDLINKVDTCLYMAKNNGRNQIWFNIDNIAHEYHASLKI</sequence>
<feature type="transmembrane region" description="Helical" evidence="3">
    <location>
        <begin position="84"/>
        <end position="109"/>
    </location>
</feature>
<dbReference type="InterPro" id="IPR043128">
    <property type="entry name" value="Rev_trsase/Diguanyl_cyclase"/>
</dbReference>